<gene>
    <name evidence="9" type="ORF">CAFE_12310</name>
</gene>
<dbReference type="OrthoDB" id="9804865at2"/>
<feature type="transmembrane region" description="Helical" evidence="7">
    <location>
        <begin position="269"/>
        <end position="289"/>
    </location>
</feature>
<evidence type="ECO:0000256" key="4">
    <source>
        <dbReference type="ARBA" id="ARBA00022692"/>
    </source>
</evidence>
<evidence type="ECO:0000256" key="2">
    <source>
        <dbReference type="ARBA" id="ARBA00007362"/>
    </source>
</evidence>
<dbReference type="SUPFAM" id="SSF103481">
    <property type="entry name" value="Multidrug resistance efflux transporter EmrE"/>
    <property type="match status" value="2"/>
</dbReference>
<dbReference type="InterPro" id="IPR051258">
    <property type="entry name" value="Diverse_Substrate_Transporter"/>
</dbReference>
<evidence type="ECO:0000313" key="10">
    <source>
        <dbReference type="Proteomes" id="UP000469440"/>
    </source>
</evidence>
<keyword evidence="4 7" id="KW-0812">Transmembrane</keyword>
<comment type="similarity">
    <text evidence="2">Belongs to the EamA transporter family.</text>
</comment>
<keyword evidence="3" id="KW-1003">Cell membrane</keyword>
<evidence type="ECO:0000256" key="7">
    <source>
        <dbReference type="SAM" id="Phobius"/>
    </source>
</evidence>
<feature type="transmembrane region" description="Helical" evidence="7">
    <location>
        <begin position="38"/>
        <end position="59"/>
    </location>
</feature>
<comment type="caution">
    <text evidence="9">The sequence shown here is derived from an EMBL/GenBank/DDBJ whole genome shotgun (WGS) entry which is preliminary data.</text>
</comment>
<dbReference type="InterPro" id="IPR037185">
    <property type="entry name" value="EmrE-like"/>
</dbReference>
<feature type="transmembrane region" description="Helical" evidence="7">
    <location>
        <begin position="213"/>
        <end position="231"/>
    </location>
</feature>
<organism evidence="9 10">
    <name type="scientific">Caproicibacter fermentans</name>
    <dbReference type="NCBI Taxonomy" id="2576756"/>
    <lineage>
        <taxon>Bacteria</taxon>
        <taxon>Bacillati</taxon>
        <taxon>Bacillota</taxon>
        <taxon>Clostridia</taxon>
        <taxon>Eubacteriales</taxon>
        <taxon>Acutalibacteraceae</taxon>
        <taxon>Caproicibacter</taxon>
    </lineage>
</organism>
<proteinExistence type="inferred from homology"/>
<dbReference type="EMBL" id="VWXL01000041">
    <property type="protein sequence ID" value="MVB10537.1"/>
    <property type="molecule type" value="Genomic_DNA"/>
</dbReference>
<feature type="domain" description="EamA" evidence="8">
    <location>
        <begin position="18"/>
        <end position="143"/>
    </location>
</feature>
<evidence type="ECO:0000259" key="8">
    <source>
        <dbReference type="Pfam" id="PF00892"/>
    </source>
</evidence>
<dbReference type="InterPro" id="IPR000620">
    <property type="entry name" value="EamA_dom"/>
</dbReference>
<evidence type="ECO:0000256" key="5">
    <source>
        <dbReference type="ARBA" id="ARBA00022989"/>
    </source>
</evidence>
<feature type="transmembrane region" description="Helical" evidence="7">
    <location>
        <begin position="12"/>
        <end position="32"/>
    </location>
</feature>
<dbReference type="Pfam" id="PF00892">
    <property type="entry name" value="EamA"/>
    <property type="match status" value="2"/>
</dbReference>
<evidence type="ECO:0000256" key="1">
    <source>
        <dbReference type="ARBA" id="ARBA00004651"/>
    </source>
</evidence>
<evidence type="ECO:0000256" key="6">
    <source>
        <dbReference type="ARBA" id="ARBA00023136"/>
    </source>
</evidence>
<name>A0A6N8HYI2_9FIRM</name>
<keyword evidence="6 7" id="KW-0472">Membrane</keyword>
<keyword evidence="5 7" id="KW-1133">Transmembrane helix</keyword>
<protein>
    <submittedName>
        <fullName evidence="9">EamA-like transporter family protein</fullName>
    </submittedName>
</protein>
<dbReference type="PANTHER" id="PTHR42920:SF5">
    <property type="entry name" value="EAMA DOMAIN-CONTAINING PROTEIN"/>
    <property type="match status" value="1"/>
</dbReference>
<accession>A0A6N8HYI2</accession>
<dbReference type="AlphaFoldDB" id="A0A6N8HYI2"/>
<feature type="transmembrane region" description="Helical" evidence="7">
    <location>
        <begin position="243"/>
        <end position="263"/>
    </location>
</feature>
<feature type="transmembrane region" description="Helical" evidence="7">
    <location>
        <begin position="126"/>
        <end position="144"/>
    </location>
</feature>
<dbReference type="Proteomes" id="UP000469440">
    <property type="component" value="Unassembled WGS sequence"/>
</dbReference>
<feature type="domain" description="EamA" evidence="8">
    <location>
        <begin position="152"/>
        <end position="284"/>
    </location>
</feature>
<dbReference type="GO" id="GO:0005886">
    <property type="term" value="C:plasma membrane"/>
    <property type="evidence" value="ECO:0007669"/>
    <property type="project" value="UniProtKB-SubCell"/>
</dbReference>
<comment type="subcellular location">
    <subcellularLocation>
        <location evidence="1">Cell membrane</location>
        <topology evidence="1">Multi-pass membrane protein</topology>
    </subcellularLocation>
</comment>
<feature type="transmembrane region" description="Helical" evidence="7">
    <location>
        <begin position="156"/>
        <end position="174"/>
    </location>
</feature>
<sequence length="305" mass="33064">MAFLNQNIRTVLFARGALLCVAAIWGSSLVVVKNTANSLPPLFLLAMRFTLACAVLCAASFRKLKVVNRDYLKSGAVIGLCLFSAYGIQTIGVLSAMPGKSAFLSSVYCVIVPFLFWAVEKRQPDRYNILAAVLCILGIGLASVTEDFSISKGDSLALLSGFFFAAHIVSVAKFGKGKDPFIITILQFGYSAAFSWLLSLALEHEAIQWSQGALWGGLYLSIVCTGAALLLQNIGQKYTDPSSASIILSLESVFGILFSAIFYHEALNLRLVTGFALIFTAVLISETKLSFIRHIRGKRHAENET</sequence>
<feature type="transmembrane region" description="Helical" evidence="7">
    <location>
        <begin position="101"/>
        <end position="119"/>
    </location>
</feature>
<evidence type="ECO:0000256" key="3">
    <source>
        <dbReference type="ARBA" id="ARBA00022475"/>
    </source>
</evidence>
<dbReference type="PANTHER" id="PTHR42920">
    <property type="entry name" value="OS03G0707200 PROTEIN-RELATED"/>
    <property type="match status" value="1"/>
</dbReference>
<reference evidence="9 10" key="1">
    <citation type="submission" date="2019-09" db="EMBL/GenBank/DDBJ databases">
        <title>Genome sequence of Clostridium sp. EA1.</title>
        <authorList>
            <person name="Poehlein A."/>
            <person name="Bengelsdorf F.R."/>
            <person name="Daniel R."/>
        </authorList>
    </citation>
    <scope>NUCLEOTIDE SEQUENCE [LARGE SCALE GENOMIC DNA]</scope>
    <source>
        <strain evidence="9 10">EA1</strain>
    </source>
</reference>
<feature type="transmembrane region" description="Helical" evidence="7">
    <location>
        <begin position="181"/>
        <end position="201"/>
    </location>
</feature>
<evidence type="ECO:0000313" key="9">
    <source>
        <dbReference type="EMBL" id="MVB10537.1"/>
    </source>
</evidence>
<keyword evidence="10" id="KW-1185">Reference proteome</keyword>
<feature type="transmembrane region" description="Helical" evidence="7">
    <location>
        <begin position="71"/>
        <end position="89"/>
    </location>
</feature>